<evidence type="ECO:0000313" key="2">
    <source>
        <dbReference type="Proteomes" id="UP000658656"/>
    </source>
</evidence>
<dbReference type="RefSeq" id="WP_145936261.1">
    <property type="nucleotide sequence ID" value="NZ_BNAV01000006.1"/>
</dbReference>
<name>A0A8H9J071_9PSEU</name>
<reference evidence="1" key="2">
    <citation type="submission" date="2020-09" db="EMBL/GenBank/DDBJ databases">
        <authorList>
            <person name="Sun Q."/>
            <person name="Zhou Y."/>
        </authorList>
    </citation>
    <scope>NUCLEOTIDE SEQUENCE</scope>
    <source>
        <strain evidence="1">CGMCC 4.7679</strain>
    </source>
</reference>
<dbReference type="EMBL" id="BNAV01000006">
    <property type="protein sequence ID" value="GHF65268.1"/>
    <property type="molecule type" value="Genomic_DNA"/>
</dbReference>
<keyword evidence="2" id="KW-1185">Reference proteome</keyword>
<protein>
    <submittedName>
        <fullName evidence="1">Uncharacterized protein</fullName>
    </submittedName>
</protein>
<dbReference type="Proteomes" id="UP000658656">
    <property type="component" value="Unassembled WGS sequence"/>
</dbReference>
<dbReference type="OrthoDB" id="9814648at2"/>
<gene>
    <name evidence="1" type="ORF">GCM10017566_43500</name>
</gene>
<organism evidence="1 2">
    <name type="scientific">Amycolatopsis bartoniae</name>
    <dbReference type="NCBI Taxonomy" id="941986"/>
    <lineage>
        <taxon>Bacteria</taxon>
        <taxon>Bacillati</taxon>
        <taxon>Actinomycetota</taxon>
        <taxon>Actinomycetes</taxon>
        <taxon>Pseudonocardiales</taxon>
        <taxon>Pseudonocardiaceae</taxon>
        <taxon>Amycolatopsis</taxon>
    </lineage>
</organism>
<evidence type="ECO:0000313" key="1">
    <source>
        <dbReference type="EMBL" id="GHF65268.1"/>
    </source>
</evidence>
<comment type="caution">
    <text evidence="1">The sequence shown here is derived from an EMBL/GenBank/DDBJ whole genome shotgun (WGS) entry which is preliminary data.</text>
</comment>
<accession>A0A8H9J071</accession>
<proteinExistence type="predicted"/>
<sequence length="96" mass="10436">MAHPTSLVLGWWLPSRPLQEDRADWAVVQRASGTYLGEVVLSDVDPDNESASFRIALGRWLASRPCGGVAPRVAGGARKRHDAVLMSALSGRSRLR</sequence>
<reference evidence="1" key="1">
    <citation type="journal article" date="2014" name="Int. J. Syst. Evol. Microbiol.">
        <title>Complete genome sequence of Corynebacterium casei LMG S-19264T (=DSM 44701T), isolated from a smear-ripened cheese.</title>
        <authorList>
            <consortium name="US DOE Joint Genome Institute (JGI-PGF)"/>
            <person name="Walter F."/>
            <person name="Albersmeier A."/>
            <person name="Kalinowski J."/>
            <person name="Ruckert C."/>
        </authorList>
    </citation>
    <scope>NUCLEOTIDE SEQUENCE</scope>
    <source>
        <strain evidence="1">CGMCC 4.7679</strain>
    </source>
</reference>
<dbReference type="AlphaFoldDB" id="A0A8H9J071"/>